<reference evidence="3 4" key="1">
    <citation type="submission" date="2018-11" db="EMBL/GenBank/DDBJ databases">
        <title>Draft genome sequence of Ferruginibacter sp. BO-59.</title>
        <authorList>
            <person name="Im W.T."/>
        </authorList>
    </citation>
    <scope>NUCLEOTIDE SEQUENCE [LARGE SCALE GENOMIC DNA]</scope>
    <source>
        <strain evidence="3 4">BO-59</strain>
    </source>
</reference>
<evidence type="ECO:0000313" key="3">
    <source>
        <dbReference type="EMBL" id="RNI32192.1"/>
    </source>
</evidence>
<dbReference type="Proteomes" id="UP000267223">
    <property type="component" value="Unassembled WGS sequence"/>
</dbReference>
<protein>
    <submittedName>
        <fullName evidence="3">Alpha-1,2-fucosyltransferase</fullName>
    </submittedName>
</protein>
<gene>
    <name evidence="3" type="ORF">EFY79_20375</name>
</gene>
<organism evidence="3 4">
    <name type="scientific">Hanamia caeni</name>
    <dbReference type="NCBI Taxonomy" id="2294116"/>
    <lineage>
        <taxon>Bacteria</taxon>
        <taxon>Pseudomonadati</taxon>
        <taxon>Bacteroidota</taxon>
        <taxon>Chitinophagia</taxon>
        <taxon>Chitinophagales</taxon>
        <taxon>Chitinophagaceae</taxon>
        <taxon>Hanamia</taxon>
    </lineage>
</organism>
<dbReference type="GO" id="GO:0008107">
    <property type="term" value="F:galactoside 2-alpha-L-fucosyltransferase activity"/>
    <property type="evidence" value="ECO:0007669"/>
    <property type="project" value="InterPro"/>
</dbReference>
<keyword evidence="2 3" id="KW-0808">Transferase</keyword>
<sequence>MIVSKIYGGLAGQMLQYALGKHLSLINDTDLFLDLSWYAYHHNLEFPREFKLNKLKTNYKIVDNATFLWKLRLTEKFGKINPLKLKRYHEEDYTHFSPEVLNLNGKIFLDGYFFSYKYFYPILNLLQREFEIKDNLDDRNEHQLDKIRNTNSVSVHFRRGDYALTSFHGMLEISYYKKAIKYLGEKFPDIHLYIFSDEPSWVRQNMFFGDFQSEIVDYNKDEFNYIDMELMKNCKHNIIANSGFSWWAAILNKNKNATVIAPKKWFNEGNTKADNIPPDWIIF</sequence>
<keyword evidence="1 3" id="KW-0328">Glycosyltransferase</keyword>
<dbReference type="EMBL" id="RJJR01000026">
    <property type="protein sequence ID" value="RNI32192.1"/>
    <property type="molecule type" value="Genomic_DNA"/>
</dbReference>
<comment type="caution">
    <text evidence="3">The sequence shown here is derived from an EMBL/GenBank/DDBJ whole genome shotgun (WGS) entry which is preliminary data.</text>
</comment>
<proteinExistence type="predicted"/>
<dbReference type="PANTHER" id="PTHR11927">
    <property type="entry name" value="GALACTOSIDE 2-L-FUCOSYLTRANSFERASE"/>
    <property type="match status" value="1"/>
</dbReference>
<name>A0A3M9N302_9BACT</name>
<evidence type="ECO:0000256" key="2">
    <source>
        <dbReference type="ARBA" id="ARBA00022679"/>
    </source>
</evidence>
<dbReference type="InterPro" id="IPR002516">
    <property type="entry name" value="Glyco_trans_11"/>
</dbReference>
<dbReference type="PANTHER" id="PTHR11927:SF9">
    <property type="entry name" value="L-FUCOSYLTRANSFERASE"/>
    <property type="match status" value="1"/>
</dbReference>
<dbReference type="GO" id="GO:0005975">
    <property type="term" value="P:carbohydrate metabolic process"/>
    <property type="evidence" value="ECO:0007669"/>
    <property type="project" value="InterPro"/>
</dbReference>
<accession>A0A3M9N302</accession>
<keyword evidence="4" id="KW-1185">Reference proteome</keyword>
<dbReference type="CDD" id="cd11301">
    <property type="entry name" value="Fut1_Fut2_like"/>
    <property type="match status" value="1"/>
</dbReference>
<dbReference type="AlphaFoldDB" id="A0A3M9N302"/>
<dbReference type="Gene3D" id="3.40.50.11350">
    <property type="match status" value="1"/>
</dbReference>
<dbReference type="Pfam" id="PF01531">
    <property type="entry name" value="Glyco_transf_11"/>
    <property type="match status" value="1"/>
</dbReference>
<evidence type="ECO:0000313" key="4">
    <source>
        <dbReference type="Proteomes" id="UP000267223"/>
    </source>
</evidence>
<dbReference type="GO" id="GO:0016020">
    <property type="term" value="C:membrane"/>
    <property type="evidence" value="ECO:0007669"/>
    <property type="project" value="InterPro"/>
</dbReference>
<evidence type="ECO:0000256" key="1">
    <source>
        <dbReference type="ARBA" id="ARBA00022676"/>
    </source>
</evidence>